<dbReference type="PROSITE" id="PS50005">
    <property type="entry name" value="TPR"/>
    <property type="match status" value="1"/>
</dbReference>
<dbReference type="Proteomes" id="UP000019426">
    <property type="component" value="Chromosome M2/40_rep1"/>
</dbReference>
<dbReference type="SMART" id="SM00028">
    <property type="entry name" value="TPR"/>
    <property type="match status" value="4"/>
</dbReference>
<reference evidence="2 3" key="1">
    <citation type="submission" date="2013-11" db="EMBL/GenBank/DDBJ databases">
        <title>Complete genome sequence of Clostridum sp. M2/40.</title>
        <authorList>
            <person name="Wibberg D."/>
            <person name="Puehler A."/>
            <person name="Schlueter A."/>
        </authorList>
    </citation>
    <scope>NUCLEOTIDE SEQUENCE [LARGE SCALE GENOMIC DNA]</scope>
    <source>
        <strain evidence="3">M2/40</strain>
    </source>
</reference>
<dbReference type="Pfam" id="PF13181">
    <property type="entry name" value="TPR_8"/>
    <property type="match status" value="1"/>
</dbReference>
<dbReference type="KEGG" id="clt:CM240_2410"/>
<evidence type="ECO:0000256" key="1">
    <source>
        <dbReference type="PROSITE-ProRule" id="PRU00339"/>
    </source>
</evidence>
<dbReference type="Gene3D" id="1.25.40.10">
    <property type="entry name" value="Tetratricopeptide repeat domain"/>
    <property type="match status" value="2"/>
</dbReference>
<accession>W6S5B9</accession>
<dbReference type="InterPro" id="IPR011990">
    <property type="entry name" value="TPR-like_helical_dom_sf"/>
</dbReference>
<sequence>MIVKEGKADLAQQVGNNIQKAKKFYLKAKKFYDSGELDKSIEYCNYSIGENIKNPSALNLKGLILYLKGDINASKKIWELNLRINKDNVSSIYLNNLRDDEYVMKKFIKAQKLYQSSRVEEAVVRFKEIEDESFNSINTFNKLAQCYCDLGDKEQAQKYVNKVLSMDKRNTEAKKISKTLYPIKEARKYIVPIICILLLVVGINKLWENDKVNEENTYNKVVALEGNREQEDKVDNPTATIAGGSTNEVVEETNTELGIPVVEIKQAIDSLDVYKLNELYIANKEKGKNLTEKNLLIECENILKRQGVQQFYEQGYKYIGENKPEEALKYLNIAHIYSGENYLNEHIEYFIGIAYRSMGDSDNFIKSFEEYANKYPNGNYITTVLYDLATFYLEIDSEKSKHYAEILYYDYSDSDMNNSIIKEIVQK</sequence>
<organism evidence="2 3">
    <name type="scientific">Clostridium bornimense</name>
    <dbReference type="NCBI Taxonomy" id="1216932"/>
    <lineage>
        <taxon>Bacteria</taxon>
        <taxon>Bacillati</taxon>
        <taxon>Bacillota</taxon>
        <taxon>Clostridia</taxon>
        <taxon>Eubacteriales</taxon>
        <taxon>Clostridiaceae</taxon>
        <taxon>Clostridium</taxon>
    </lineage>
</organism>
<name>W6S5B9_9CLOT</name>
<dbReference type="STRING" id="1216932.CM240_2410"/>
<proteinExistence type="predicted"/>
<dbReference type="HOGENOM" id="CLU_053652_0_0_9"/>
<dbReference type="PATRIC" id="fig|1216932.3.peg.2388"/>
<dbReference type="AlphaFoldDB" id="W6S5B9"/>
<dbReference type="InterPro" id="IPR019734">
    <property type="entry name" value="TPR_rpt"/>
</dbReference>
<evidence type="ECO:0000313" key="2">
    <source>
        <dbReference type="EMBL" id="CDM69547.1"/>
    </source>
</evidence>
<evidence type="ECO:0008006" key="4">
    <source>
        <dbReference type="Google" id="ProtNLM"/>
    </source>
</evidence>
<gene>
    <name evidence="2" type="ORF">CM240_2410</name>
</gene>
<dbReference type="eggNOG" id="COG0457">
    <property type="taxonomic scope" value="Bacteria"/>
</dbReference>
<keyword evidence="1" id="KW-0802">TPR repeat</keyword>
<keyword evidence="3" id="KW-1185">Reference proteome</keyword>
<dbReference type="SUPFAM" id="SSF48452">
    <property type="entry name" value="TPR-like"/>
    <property type="match status" value="1"/>
</dbReference>
<feature type="repeat" description="TPR" evidence="1">
    <location>
        <begin position="137"/>
        <end position="170"/>
    </location>
</feature>
<evidence type="ECO:0000313" key="3">
    <source>
        <dbReference type="Proteomes" id="UP000019426"/>
    </source>
</evidence>
<dbReference type="OrthoDB" id="1938848at2"/>
<protein>
    <recommendedName>
        <fullName evidence="4">TPR repeat-containing protein</fullName>
    </recommendedName>
</protein>
<dbReference type="EMBL" id="HG917868">
    <property type="protein sequence ID" value="CDM69547.1"/>
    <property type="molecule type" value="Genomic_DNA"/>
</dbReference>